<proteinExistence type="inferred from homology"/>
<evidence type="ECO:0000259" key="6">
    <source>
        <dbReference type="SMART" id="SM01238"/>
    </source>
</evidence>
<name>A0A095C5J6_CRYD2</name>
<comment type="subcellular location">
    <subcellularLocation>
        <location evidence="1">Mitochondrion</location>
    </subcellularLocation>
</comment>
<reference evidence="7 8" key="2">
    <citation type="journal article" date="2018" name="Proc. Natl. Acad. Sci.">
        <title>RNAi is a critical determinant of centromere evolution in closely related fungi.</title>
        <authorList>
            <person name="Yadav V."/>
            <person name="Sun S."/>
            <person name="Billmyre R.B."/>
            <person name="Thimmappa B.C."/>
            <person name="Shea T."/>
            <person name="Lintner R."/>
            <person name="Bakkeren G."/>
            <person name="Cuomo C.A."/>
            <person name="Heitman J."/>
            <person name="Sanyal K."/>
        </authorList>
    </citation>
    <scope>NUCLEOTIDE SEQUENCE [LARGE SCALE GENOMIC DNA]</scope>
    <source>
        <strain evidence="7 8">R265</strain>
    </source>
</reference>
<evidence type="ECO:0000256" key="1">
    <source>
        <dbReference type="ARBA" id="ARBA00004173"/>
    </source>
</evidence>
<dbReference type="STRING" id="294750.A0A095C5J6"/>
<evidence type="ECO:0000313" key="8">
    <source>
        <dbReference type="Proteomes" id="UP000029445"/>
    </source>
</evidence>
<comment type="similarity">
    <text evidence="2">Belongs to the mitochondrion-specific ribosomal protein mS41 family.</text>
</comment>
<dbReference type="GO" id="GO:0005739">
    <property type="term" value="C:mitochondrion"/>
    <property type="evidence" value="ECO:0007669"/>
    <property type="project" value="UniProtKB-SubCell"/>
</dbReference>
<dbReference type="InterPro" id="IPR019083">
    <property type="entry name" value="SAM_Ribosomal_mS41"/>
</dbReference>
<dbReference type="PANTHER" id="PTHR28235">
    <property type="entry name" value="PROTEIN FYV4, MITOCHONDRIAL"/>
    <property type="match status" value="1"/>
</dbReference>
<feature type="domain" description="Small ribosomal subunit protein mS41 SAM" evidence="6">
    <location>
        <begin position="41"/>
        <end position="99"/>
    </location>
</feature>
<dbReference type="RefSeq" id="XP_062881762.1">
    <property type="nucleotide sequence ID" value="XM_063025807.1"/>
</dbReference>
<keyword evidence="3" id="KW-0496">Mitochondrion</keyword>
<dbReference type="Pfam" id="PF09597">
    <property type="entry name" value="SAM_Ribosomal_mS41"/>
    <property type="match status" value="1"/>
</dbReference>
<dbReference type="Proteomes" id="UP000029445">
    <property type="component" value="Chromosome 5"/>
</dbReference>
<protein>
    <recommendedName>
        <fullName evidence="4">Small ribosomal subunit protein mS41</fullName>
    </recommendedName>
</protein>
<dbReference type="PANTHER" id="PTHR28235:SF1">
    <property type="entry name" value="SMALL RIBOSOMAL SUBUNIT PROTEIN MS41"/>
    <property type="match status" value="1"/>
</dbReference>
<dbReference type="EMBL" id="CP025763">
    <property type="protein sequence ID" value="KGB75847.1"/>
    <property type="molecule type" value="Genomic_DNA"/>
</dbReference>
<dbReference type="OMA" id="WGPAVQN"/>
<reference evidence="7 8" key="1">
    <citation type="journal article" date="2011" name="MBio">
        <title>Genome variation in Cryptococcus gattii, an emerging pathogen of immunocompetent hosts.</title>
        <authorList>
            <person name="D'Souza C.A."/>
            <person name="Kronstad J.W."/>
            <person name="Taylor G."/>
            <person name="Warren R."/>
            <person name="Yuen M."/>
            <person name="Hu G."/>
            <person name="Jung W.H."/>
            <person name="Sham A."/>
            <person name="Kidd S.E."/>
            <person name="Tangen K."/>
            <person name="Lee N."/>
            <person name="Zeilmaker T."/>
            <person name="Sawkins J."/>
            <person name="McVicker G."/>
            <person name="Shah S."/>
            <person name="Gnerre S."/>
            <person name="Griggs A."/>
            <person name="Zeng Q."/>
            <person name="Bartlett K."/>
            <person name="Li W."/>
            <person name="Wang X."/>
            <person name="Heitman J."/>
            <person name="Stajich J.E."/>
            <person name="Fraser J.A."/>
            <person name="Meyer W."/>
            <person name="Carter D."/>
            <person name="Schein J."/>
            <person name="Krzywinski M."/>
            <person name="Kwon-Chung K.J."/>
            <person name="Varma A."/>
            <person name="Wang J."/>
            <person name="Brunham R."/>
            <person name="Fyfe M."/>
            <person name="Ouellette B.F."/>
            <person name="Siddiqui A."/>
            <person name="Marra M."/>
            <person name="Jones S."/>
            <person name="Holt R."/>
            <person name="Birren B.W."/>
            <person name="Galagan J.E."/>
            <person name="Cuomo C.A."/>
        </authorList>
    </citation>
    <scope>NUCLEOTIDE SEQUENCE [LARGE SCALE GENOMIC DNA]</scope>
    <source>
        <strain evidence="7 8">R265</strain>
    </source>
</reference>
<dbReference type="InterPro" id="IPR039603">
    <property type="entry name" value="Ribosomal_mS41"/>
</dbReference>
<evidence type="ECO:0000313" key="7">
    <source>
        <dbReference type="EMBL" id="KGB75847.1"/>
    </source>
</evidence>
<sequence length="130" mass="14785">MMILPSLRASSSRLAQPRLFSTTSRMLQKAPLAASTETATPEELLTKIGRNADKKLTPFAESWDKLNEVWLKTKKMNDLGLATKEKRYILWAFSRYSQGSAPSTFIRPPKPPKKFRGWGPKIQHGVRVRD</sequence>
<gene>
    <name evidence="7" type="ORF">CNBG_1685</name>
</gene>
<evidence type="ECO:0000256" key="4">
    <source>
        <dbReference type="ARBA" id="ARBA00035129"/>
    </source>
</evidence>
<evidence type="ECO:0000256" key="5">
    <source>
        <dbReference type="SAM" id="MobiDB-lite"/>
    </source>
</evidence>
<feature type="region of interest" description="Disordered" evidence="5">
    <location>
        <begin position="99"/>
        <end position="119"/>
    </location>
</feature>
<dbReference type="GeneID" id="88178081"/>
<evidence type="ECO:0000256" key="2">
    <source>
        <dbReference type="ARBA" id="ARBA00010492"/>
    </source>
</evidence>
<evidence type="ECO:0000256" key="3">
    <source>
        <dbReference type="ARBA" id="ARBA00023128"/>
    </source>
</evidence>
<dbReference type="AlphaFoldDB" id="A0A095C5J6"/>
<dbReference type="KEGG" id="cdeu:CNBG_1685"/>
<keyword evidence="8" id="KW-1185">Reference proteome</keyword>
<dbReference type="VEuPathDB" id="FungiDB:CNBG_1685"/>
<dbReference type="OrthoDB" id="18595at2759"/>
<dbReference type="HOGENOM" id="CLU_126679_2_0_1"/>
<dbReference type="SMART" id="SM01238">
    <property type="entry name" value="IGR"/>
    <property type="match status" value="1"/>
</dbReference>
<organism evidence="7 8">
    <name type="scientific">Cryptococcus deuterogattii (strain R265)</name>
    <name type="common">Cryptococcus gattii VGII (strain R265)</name>
    <dbReference type="NCBI Taxonomy" id="294750"/>
    <lineage>
        <taxon>Eukaryota</taxon>
        <taxon>Fungi</taxon>
        <taxon>Dikarya</taxon>
        <taxon>Basidiomycota</taxon>
        <taxon>Agaricomycotina</taxon>
        <taxon>Tremellomycetes</taxon>
        <taxon>Tremellales</taxon>
        <taxon>Cryptococcaceae</taxon>
        <taxon>Cryptococcus</taxon>
        <taxon>Cryptococcus gattii species complex</taxon>
    </lineage>
</organism>
<accession>A0A095C5J6</accession>